<keyword evidence="5" id="KW-1185">Reference proteome</keyword>
<dbReference type="STRING" id="675511.GCA_000341735_00233"/>
<organism evidence="4 5">
    <name type="scientific">Methylotuvimicrobium buryatense</name>
    <name type="common">Methylomicrobium buryatense</name>
    <dbReference type="NCBI Taxonomy" id="95641"/>
    <lineage>
        <taxon>Bacteria</taxon>
        <taxon>Pseudomonadati</taxon>
        <taxon>Pseudomonadota</taxon>
        <taxon>Gammaproteobacteria</taxon>
        <taxon>Methylococcales</taxon>
        <taxon>Methylococcaceae</taxon>
        <taxon>Methylotuvimicrobium</taxon>
    </lineage>
</organism>
<dbReference type="InterPro" id="IPR026881">
    <property type="entry name" value="WYL_dom"/>
</dbReference>
<evidence type="ECO:0000259" key="2">
    <source>
        <dbReference type="Pfam" id="PF26107"/>
    </source>
</evidence>
<sequence length="288" mass="33112">MGNLLQPNLKWEQRHRLTLLEATVFWSGEISTGTLINYFGISRVQASKDLTLYQSLCPGNIRYDKYLKRYVVDDSFKPGFMDGTTGELLQVLKLQQQNGYETLIALVGNLPTVEIVNPLARQIDARVLRGIVQAVRFKFELEISYQSLSSPEPKTLQINPHTLVFDGLRWHVRSFSVTHNDYRDFVLARIHRVSILGKADEPPFTDTLWNKWLTVEIGPHPGLNDAQKSVIERDFGMVDGKCVTQIRAALLSYFLLSMRIGKDDLHREAMEQQIVLLNRDEIKDFIFF</sequence>
<evidence type="ECO:0000259" key="3">
    <source>
        <dbReference type="Pfam" id="PF26109"/>
    </source>
</evidence>
<dbReference type="PIRSF" id="PIRSF015558">
    <property type="entry name" value="Txn_reg_DeoR_prd"/>
    <property type="match status" value="1"/>
</dbReference>
<dbReference type="Proteomes" id="UP000305881">
    <property type="component" value="Chromosome"/>
</dbReference>
<dbReference type="InterPro" id="IPR059020">
    <property type="entry name" value="CapW_CTD"/>
</dbReference>
<dbReference type="Pfam" id="PF26109">
    <property type="entry name" value="WHD_BrxR"/>
    <property type="match status" value="1"/>
</dbReference>
<dbReference type="InterPro" id="IPR051534">
    <property type="entry name" value="CBASS_pafABC_assoc_protein"/>
</dbReference>
<accession>A0A4P9US97</accession>
<evidence type="ECO:0000313" key="5">
    <source>
        <dbReference type="Proteomes" id="UP000305881"/>
    </source>
</evidence>
<dbReference type="KEGG" id="mbur:EQU24_14070"/>
<dbReference type="InterPro" id="IPR016634">
    <property type="entry name" value="CapW-like"/>
</dbReference>
<dbReference type="Pfam" id="PF13280">
    <property type="entry name" value="WYL"/>
    <property type="match status" value="1"/>
</dbReference>
<dbReference type="EMBL" id="CP035467">
    <property type="protein sequence ID" value="QCW83241.1"/>
    <property type="molecule type" value="Genomic_DNA"/>
</dbReference>
<dbReference type="PANTHER" id="PTHR34580">
    <property type="match status" value="1"/>
</dbReference>
<dbReference type="PROSITE" id="PS52050">
    <property type="entry name" value="WYL"/>
    <property type="match status" value="1"/>
</dbReference>
<name>A0A4P9US97_METBY</name>
<gene>
    <name evidence="4" type="ORF">EQU24_14070</name>
</gene>
<feature type="domain" description="DNA-binding transcriptional repressor CapW winged helix-turn-helix" evidence="3">
    <location>
        <begin position="12"/>
        <end position="93"/>
    </location>
</feature>
<reference evidence="5" key="1">
    <citation type="journal article" date="2019" name="J. Bacteriol.">
        <title>A Mutagenic Screen Identifies a TonB-Dependent Receptor Required for the Lanthanide Metal Switch in the Type I Methanotroph 'Methylotuvimicrobium buryatense' 5GB1C.</title>
        <authorList>
            <person name="Groom J.D."/>
            <person name="Ford S.M."/>
            <person name="Pesesky M.W."/>
            <person name="Lidstrom M.E."/>
        </authorList>
    </citation>
    <scope>NUCLEOTIDE SEQUENCE [LARGE SCALE GENOMIC DNA]</scope>
    <source>
        <strain evidence="5">5GB1C</strain>
    </source>
</reference>
<evidence type="ECO:0000313" key="4">
    <source>
        <dbReference type="EMBL" id="QCW83241.1"/>
    </source>
</evidence>
<evidence type="ECO:0000259" key="1">
    <source>
        <dbReference type="Pfam" id="PF13280"/>
    </source>
</evidence>
<dbReference type="OrthoDB" id="9807255at2"/>
<dbReference type="PANTHER" id="PTHR34580:SF3">
    <property type="entry name" value="PROTEIN PAFB"/>
    <property type="match status" value="1"/>
</dbReference>
<dbReference type="InterPro" id="IPR059019">
    <property type="entry name" value="WHD_CapW"/>
</dbReference>
<proteinExistence type="predicted"/>
<dbReference type="Pfam" id="PF26107">
    <property type="entry name" value="BrxR_CTD"/>
    <property type="match status" value="1"/>
</dbReference>
<feature type="domain" description="DNA-binding transcriptional repressor CapW C-terminal dimerisation" evidence="2">
    <location>
        <begin position="212"/>
        <end position="282"/>
    </location>
</feature>
<feature type="domain" description="WYL" evidence="1">
    <location>
        <begin position="127"/>
        <end position="194"/>
    </location>
</feature>
<protein>
    <submittedName>
        <fullName evidence="4">WYL domain-containing protein</fullName>
    </submittedName>
</protein>
<dbReference type="AlphaFoldDB" id="A0A4P9US97"/>
<dbReference type="RefSeq" id="WP_017838889.1">
    <property type="nucleotide sequence ID" value="NZ_CP035467.1"/>
</dbReference>